<protein>
    <submittedName>
        <fullName evidence="2">Uncharacterized protein</fullName>
    </submittedName>
</protein>
<keyword evidence="1" id="KW-0472">Membrane</keyword>
<dbReference type="Proteomes" id="UP000261080">
    <property type="component" value="Unassembled WGS sequence"/>
</dbReference>
<reference evidence="2 3" key="1">
    <citation type="submission" date="2018-08" db="EMBL/GenBank/DDBJ databases">
        <title>A genome reference for cultivated species of the human gut microbiota.</title>
        <authorList>
            <person name="Zou Y."/>
            <person name="Xue W."/>
            <person name="Luo G."/>
        </authorList>
    </citation>
    <scope>NUCLEOTIDE SEQUENCE [LARGE SCALE GENOMIC DNA]</scope>
    <source>
        <strain evidence="2 3">AF37-2AT</strain>
    </source>
</reference>
<feature type="transmembrane region" description="Helical" evidence="1">
    <location>
        <begin position="232"/>
        <end position="253"/>
    </location>
</feature>
<organism evidence="2 3">
    <name type="scientific">Sellimonas intestinalis</name>
    <dbReference type="NCBI Taxonomy" id="1653434"/>
    <lineage>
        <taxon>Bacteria</taxon>
        <taxon>Bacillati</taxon>
        <taxon>Bacillota</taxon>
        <taxon>Clostridia</taxon>
        <taxon>Lachnospirales</taxon>
        <taxon>Lachnospiraceae</taxon>
        <taxon>Sellimonas</taxon>
    </lineage>
</organism>
<comment type="caution">
    <text evidence="2">The sequence shown here is derived from an EMBL/GenBank/DDBJ whole genome shotgun (WGS) entry which is preliminary data.</text>
</comment>
<dbReference type="AlphaFoldDB" id="A0A3E3K0Y3"/>
<keyword evidence="1" id="KW-0812">Transmembrane</keyword>
<dbReference type="RefSeq" id="WP_024733024.1">
    <property type="nucleotide sequence ID" value="NZ_CALBAT010000028.1"/>
</dbReference>
<dbReference type="GeneID" id="97193266"/>
<keyword evidence="3" id="KW-1185">Reference proteome</keyword>
<accession>A0A3E3K0Y3</accession>
<evidence type="ECO:0000256" key="1">
    <source>
        <dbReference type="SAM" id="Phobius"/>
    </source>
</evidence>
<name>A0A3E3K0Y3_9FIRM</name>
<sequence>MKRERKRKGIERLIVWIAAAVMTAGLVVMNFLISEGIKNEAESLPEGVLLQLKEPLETAEIEAAKIQGYRIKNVGAGEHGREIYEVRGEKERAVLIGKVTDFTRDLFGRPIEGKSMNLSAHRSIALQMGRLAWLAAAIPLSMMLLVLSIRKLGALQEKNWLQGLQGVAIIAVWMAAVYYLTGRLNIPREFLPREQILDISFYIDTVKEFFAGDGWANQSTYQAIRLCYKDGALVYGMWIICAWLGTVLIRIIAGIENRGKGENISRG</sequence>
<dbReference type="EMBL" id="QVLX01000005">
    <property type="protein sequence ID" value="RGE86433.1"/>
    <property type="molecule type" value="Genomic_DNA"/>
</dbReference>
<feature type="transmembrane region" description="Helical" evidence="1">
    <location>
        <begin position="161"/>
        <end position="181"/>
    </location>
</feature>
<proteinExistence type="predicted"/>
<gene>
    <name evidence="2" type="ORF">DW016_10240</name>
</gene>
<evidence type="ECO:0000313" key="3">
    <source>
        <dbReference type="Proteomes" id="UP000261080"/>
    </source>
</evidence>
<keyword evidence="1" id="KW-1133">Transmembrane helix</keyword>
<dbReference type="OrthoDB" id="2087903at2"/>
<evidence type="ECO:0000313" key="2">
    <source>
        <dbReference type="EMBL" id="RGE86433.1"/>
    </source>
</evidence>
<feature type="transmembrane region" description="Helical" evidence="1">
    <location>
        <begin position="12"/>
        <end position="33"/>
    </location>
</feature>
<feature type="transmembrane region" description="Helical" evidence="1">
    <location>
        <begin position="131"/>
        <end position="149"/>
    </location>
</feature>